<dbReference type="AlphaFoldDB" id="A0A395M1M5"/>
<feature type="compositionally biased region" description="Basic and acidic residues" evidence="1">
    <location>
        <begin position="101"/>
        <end position="114"/>
    </location>
</feature>
<sequence length="114" mass="12707">MKKTPAFLTLLALLAASFTFPSSSSPVSIAASDSTYRADYFYFQTTGTIKVLLSEATYRAVLAAAQAAGYSEDEIEVTIYVVDRKSRLERQRPSVHPNPASRRELRKPVIKKFE</sequence>
<evidence type="ECO:0000313" key="4">
    <source>
        <dbReference type="Proteomes" id="UP000266389"/>
    </source>
</evidence>
<feature type="chain" id="PRO_5017411561" evidence="2">
    <location>
        <begin position="25"/>
        <end position="114"/>
    </location>
</feature>
<dbReference type="Proteomes" id="UP000266389">
    <property type="component" value="Unassembled WGS sequence"/>
</dbReference>
<gene>
    <name evidence="3" type="ORF">D0433_07440</name>
</gene>
<name>A0A395M1M5_9BACT</name>
<dbReference type="EMBL" id="PHFL01000046">
    <property type="protein sequence ID" value="RFM24118.1"/>
    <property type="molecule type" value="Genomic_DNA"/>
</dbReference>
<accession>A0A395M1M5</accession>
<evidence type="ECO:0000256" key="1">
    <source>
        <dbReference type="SAM" id="MobiDB-lite"/>
    </source>
</evidence>
<organism evidence="3 4">
    <name type="scientific">Candidatus Thermochlorobacter aerophilus</name>
    <dbReference type="NCBI Taxonomy" id="1868324"/>
    <lineage>
        <taxon>Bacteria</taxon>
        <taxon>Pseudomonadati</taxon>
        <taxon>Chlorobiota</taxon>
        <taxon>Chlorobiia</taxon>
        <taxon>Chlorobiales</taxon>
        <taxon>Candidatus Thermochlorobacteriaceae</taxon>
        <taxon>Candidatus Thermochlorobacter</taxon>
    </lineage>
</organism>
<proteinExistence type="predicted"/>
<comment type="caution">
    <text evidence="3">The sequence shown here is derived from an EMBL/GenBank/DDBJ whole genome shotgun (WGS) entry which is preliminary data.</text>
</comment>
<feature type="signal peptide" evidence="2">
    <location>
        <begin position="1"/>
        <end position="24"/>
    </location>
</feature>
<reference evidence="3 4" key="1">
    <citation type="journal article" date="2011" name="ISME J.">
        <title>Community ecology of hot spring cyanobacterial mats: predominant populations and their functional potential.</title>
        <authorList>
            <person name="Klatt C.G."/>
            <person name="Wood J.M."/>
            <person name="Rusch D.B."/>
            <person name="Bateson M.M."/>
            <person name="Hamamura N."/>
            <person name="Heidelberg J.F."/>
            <person name="Grossman A.R."/>
            <person name="Bhaya D."/>
            <person name="Cohan F.M."/>
            <person name="Kuhl M."/>
            <person name="Bryant D.A."/>
            <person name="Ward D.M."/>
        </authorList>
    </citation>
    <scope>NUCLEOTIDE SEQUENCE [LARGE SCALE GENOMIC DNA]</scope>
    <source>
        <strain evidence="3">OS</strain>
    </source>
</reference>
<protein>
    <submittedName>
        <fullName evidence="3">Uncharacterized protein</fullName>
    </submittedName>
</protein>
<evidence type="ECO:0000256" key="2">
    <source>
        <dbReference type="SAM" id="SignalP"/>
    </source>
</evidence>
<feature type="region of interest" description="Disordered" evidence="1">
    <location>
        <begin position="89"/>
        <end position="114"/>
    </location>
</feature>
<keyword evidence="2" id="KW-0732">Signal</keyword>
<evidence type="ECO:0000313" key="3">
    <source>
        <dbReference type="EMBL" id="RFM24118.1"/>
    </source>
</evidence>